<keyword evidence="5" id="KW-0808">Transferase</keyword>
<sequence>MSSLQDDKVQKSVSEVDGKRVRPCITISSLVLGCLKFKAVYFVGSGSCPDCNVPLRRSNYRVQLFEDPMVEKEIDIRKRVLKDYNKKEEDFATLREYNDYLEEIETIIYNLMNNIDIVNTNKKIEQYKKDNKELIMKNKVKIGREEIELEEILEIEKQMEDLRRAEIMRMEQEAKKQKIREKEALIDELMFAEGDAKDILNTFAQTIANKQEEVLPPAPKFSTGVKFTRGLGHDSLPLIDEGPLYKYTAPTVPDRRIKNMKIHKNKAISTLAQRSEIRPPSALILTSYYGSDRAASPYTGCTLHDT</sequence>
<keyword evidence="2" id="KW-0539">Nucleus</keyword>
<organism evidence="5 6">
    <name type="scientific">Operophtera brumata</name>
    <name type="common">Winter moth</name>
    <name type="synonym">Phalaena brumata</name>
    <dbReference type="NCBI Taxonomy" id="104452"/>
    <lineage>
        <taxon>Eukaryota</taxon>
        <taxon>Metazoa</taxon>
        <taxon>Ecdysozoa</taxon>
        <taxon>Arthropoda</taxon>
        <taxon>Hexapoda</taxon>
        <taxon>Insecta</taxon>
        <taxon>Pterygota</taxon>
        <taxon>Neoptera</taxon>
        <taxon>Endopterygota</taxon>
        <taxon>Lepidoptera</taxon>
        <taxon>Glossata</taxon>
        <taxon>Ditrysia</taxon>
        <taxon>Geometroidea</taxon>
        <taxon>Geometridae</taxon>
        <taxon>Larentiinae</taxon>
        <taxon>Operophtera</taxon>
    </lineage>
</organism>
<dbReference type="PANTHER" id="PTHR12683">
    <property type="entry name" value="CDK-ACTIVATING KINASE ASSEMBLY FACTOR MAT1"/>
    <property type="match status" value="1"/>
</dbReference>
<reference evidence="5 6" key="1">
    <citation type="journal article" date="2015" name="Genome Biol. Evol.">
        <title>The genome of winter moth (Operophtera brumata) provides a genomic perspective on sexual dimorphism and phenology.</title>
        <authorList>
            <person name="Derks M.F."/>
            <person name="Smit S."/>
            <person name="Salis L."/>
            <person name="Schijlen E."/>
            <person name="Bossers A."/>
            <person name="Mateman C."/>
            <person name="Pijl A.S."/>
            <person name="de Ridder D."/>
            <person name="Groenen M.A."/>
            <person name="Visser M.E."/>
            <person name="Megens H.J."/>
        </authorList>
    </citation>
    <scope>NUCLEOTIDE SEQUENCE [LARGE SCALE GENOMIC DNA]</scope>
    <source>
        <strain evidence="5">WM2013NL</strain>
        <tissue evidence="5">Head and thorax</tissue>
    </source>
</reference>
<feature type="domain" description="MAT1 centre" evidence="4">
    <location>
        <begin position="55"/>
        <end position="247"/>
    </location>
</feature>
<keyword evidence="3" id="KW-0175">Coiled coil</keyword>
<dbReference type="GO" id="GO:0006289">
    <property type="term" value="P:nucleotide-excision repair"/>
    <property type="evidence" value="ECO:0007669"/>
    <property type="project" value="InterPro"/>
</dbReference>
<dbReference type="Pfam" id="PF06391">
    <property type="entry name" value="MAT1"/>
    <property type="match status" value="1"/>
</dbReference>
<dbReference type="InterPro" id="IPR015877">
    <property type="entry name" value="MAT1_centre"/>
</dbReference>
<dbReference type="AlphaFoldDB" id="A0A0L7KPV0"/>
<dbReference type="STRING" id="104452.A0A0L7KPV0"/>
<dbReference type="NCBIfam" id="TIGR00570">
    <property type="entry name" value="cdk7"/>
    <property type="match status" value="1"/>
</dbReference>
<keyword evidence="6" id="KW-1185">Reference proteome</keyword>
<evidence type="ECO:0000313" key="5">
    <source>
        <dbReference type="EMBL" id="KOB65307.1"/>
    </source>
</evidence>
<evidence type="ECO:0000256" key="1">
    <source>
        <dbReference type="ARBA" id="ARBA00004123"/>
    </source>
</evidence>
<dbReference type="GO" id="GO:0061575">
    <property type="term" value="F:cyclin-dependent protein serine/threonine kinase activator activity"/>
    <property type="evidence" value="ECO:0007669"/>
    <property type="project" value="InterPro"/>
</dbReference>
<name>A0A0L7KPV0_OPEBR</name>
<dbReference type="Proteomes" id="UP000037510">
    <property type="component" value="Unassembled WGS sequence"/>
</dbReference>
<evidence type="ECO:0000256" key="2">
    <source>
        <dbReference type="ARBA" id="ARBA00023242"/>
    </source>
</evidence>
<evidence type="ECO:0000259" key="4">
    <source>
        <dbReference type="Pfam" id="PF06391"/>
    </source>
</evidence>
<dbReference type="GO" id="GO:0006357">
    <property type="term" value="P:regulation of transcription by RNA polymerase II"/>
    <property type="evidence" value="ECO:0007669"/>
    <property type="project" value="TreeGrafter"/>
</dbReference>
<comment type="caution">
    <text evidence="5">The sequence shown here is derived from an EMBL/GenBank/DDBJ whole genome shotgun (WGS) entry which is preliminary data.</text>
</comment>
<dbReference type="PANTHER" id="PTHR12683:SF13">
    <property type="entry name" value="CDK-ACTIVATING KINASE ASSEMBLY FACTOR MAT1"/>
    <property type="match status" value="1"/>
</dbReference>
<dbReference type="GO" id="GO:0016301">
    <property type="term" value="F:kinase activity"/>
    <property type="evidence" value="ECO:0007669"/>
    <property type="project" value="UniProtKB-KW"/>
</dbReference>
<comment type="subcellular location">
    <subcellularLocation>
        <location evidence="1">Nucleus</location>
    </subcellularLocation>
</comment>
<gene>
    <name evidence="5" type="ORF">OBRU01_22940</name>
</gene>
<dbReference type="GO" id="GO:0005675">
    <property type="term" value="C:transcription factor TFIIH holo complex"/>
    <property type="evidence" value="ECO:0007669"/>
    <property type="project" value="InterPro"/>
</dbReference>
<proteinExistence type="predicted"/>
<dbReference type="InterPro" id="IPR004575">
    <property type="entry name" value="MAT1/Tfb3"/>
</dbReference>
<evidence type="ECO:0000256" key="3">
    <source>
        <dbReference type="SAM" id="Coils"/>
    </source>
</evidence>
<accession>A0A0L7KPV0</accession>
<protein>
    <submittedName>
        <fullName evidence="5">CDK-activating kinase assembly factor MAT1</fullName>
    </submittedName>
</protein>
<evidence type="ECO:0000313" key="6">
    <source>
        <dbReference type="Proteomes" id="UP000037510"/>
    </source>
</evidence>
<feature type="coiled-coil region" evidence="3">
    <location>
        <begin position="117"/>
        <end position="188"/>
    </location>
</feature>
<dbReference type="EMBL" id="JTDY01007312">
    <property type="protein sequence ID" value="KOB65307.1"/>
    <property type="molecule type" value="Genomic_DNA"/>
</dbReference>
<keyword evidence="5" id="KW-0418">Kinase</keyword>